<dbReference type="GO" id="GO:0034625">
    <property type="term" value="P:fatty acid elongation, monounsaturated fatty acid"/>
    <property type="evidence" value="ECO:0007669"/>
    <property type="project" value="TreeGrafter"/>
</dbReference>
<dbReference type="GO" id="GO:0009922">
    <property type="term" value="F:fatty acid elongase activity"/>
    <property type="evidence" value="ECO:0007669"/>
    <property type="project" value="UniProtKB-EC"/>
</dbReference>
<dbReference type="GO" id="GO:0019367">
    <property type="term" value="P:fatty acid elongation, saturated fatty acid"/>
    <property type="evidence" value="ECO:0007669"/>
    <property type="project" value="TreeGrafter"/>
</dbReference>
<evidence type="ECO:0000256" key="12">
    <source>
        <dbReference type="RuleBase" id="RU361115"/>
    </source>
</evidence>
<feature type="transmembrane region" description="Helical" evidence="12">
    <location>
        <begin position="96"/>
        <end position="116"/>
    </location>
</feature>
<dbReference type="InterPro" id="IPR030457">
    <property type="entry name" value="ELO_CS"/>
</dbReference>
<keyword evidence="15" id="KW-1185">Reference proteome</keyword>
<evidence type="ECO:0000256" key="5">
    <source>
        <dbReference type="ARBA" id="ARBA00022692"/>
    </source>
</evidence>
<evidence type="ECO:0000313" key="14">
    <source>
        <dbReference type="EMBL" id="KAJ3576432.1"/>
    </source>
</evidence>
<feature type="transmembrane region" description="Helical" evidence="12">
    <location>
        <begin position="174"/>
        <end position="197"/>
    </location>
</feature>
<evidence type="ECO:0000256" key="9">
    <source>
        <dbReference type="ARBA" id="ARBA00023136"/>
    </source>
</evidence>
<keyword evidence="6 12" id="KW-0276">Fatty acid metabolism</keyword>
<keyword evidence="5 12" id="KW-0812">Transmembrane</keyword>
<gene>
    <name evidence="14" type="ORF">NP233_g447</name>
</gene>
<sequence>MPIRIPLHLSSYIPGQLELPTFATHATIELGYLAVVFGIQSFMKQHQPYKVVTLFRAYNILLCIGSALLLGFLHVYHHYMTAALAYHGFDAQVPGSWSIIMINLAVHVVMYYYYYAAAGGARFWWKKHLTTVQITQFVIDILLILHGGYNNYAYNYNRRLPHWGNCAAGNFRGGTIPGAILASLIFLSYLALFINYYNQTYKKPSSTHDYANAQNHSTRSRMNGTGYDTSIASHFASN</sequence>
<keyword evidence="4 12" id="KW-0808">Transferase</keyword>
<dbReference type="EC" id="2.3.1.-" evidence="12"/>
<dbReference type="Pfam" id="PF01151">
    <property type="entry name" value="ELO"/>
    <property type="match status" value="1"/>
</dbReference>
<comment type="similarity">
    <text evidence="2 12">Belongs to the ELO family.</text>
</comment>
<dbReference type="InterPro" id="IPR002076">
    <property type="entry name" value="ELO_fam"/>
</dbReference>
<dbReference type="PANTHER" id="PTHR11157">
    <property type="entry name" value="FATTY ACID ACYL TRANSFERASE-RELATED"/>
    <property type="match status" value="1"/>
</dbReference>
<dbReference type="EMBL" id="JANIEX010000012">
    <property type="protein sequence ID" value="KAJ3576432.1"/>
    <property type="molecule type" value="Genomic_DNA"/>
</dbReference>
<keyword evidence="3 12" id="KW-0444">Lipid biosynthesis</keyword>
<feature type="transmembrane region" description="Helical" evidence="12">
    <location>
        <begin position="55"/>
        <end position="76"/>
    </location>
</feature>
<dbReference type="PANTHER" id="PTHR11157:SF134">
    <property type="entry name" value="ELONGATION OF FATTY ACIDS PROTEIN 1-RELATED"/>
    <property type="match status" value="1"/>
</dbReference>
<reference evidence="14" key="1">
    <citation type="submission" date="2022-07" db="EMBL/GenBank/DDBJ databases">
        <title>Genome Sequence of Leucocoprinus birnbaumii.</title>
        <authorList>
            <person name="Buettner E."/>
        </authorList>
    </citation>
    <scope>NUCLEOTIDE SEQUENCE</scope>
    <source>
        <strain evidence="14">VT141</strain>
    </source>
</reference>
<evidence type="ECO:0000256" key="6">
    <source>
        <dbReference type="ARBA" id="ARBA00022832"/>
    </source>
</evidence>
<evidence type="ECO:0000256" key="7">
    <source>
        <dbReference type="ARBA" id="ARBA00022989"/>
    </source>
</evidence>
<dbReference type="GO" id="GO:0042761">
    <property type="term" value="P:very long-chain fatty acid biosynthetic process"/>
    <property type="evidence" value="ECO:0007669"/>
    <property type="project" value="TreeGrafter"/>
</dbReference>
<feature type="transmembrane region" description="Helical" evidence="12">
    <location>
        <begin position="22"/>
        <end position="43"/>
    </location>
</feature>
<comment type="caution">
    <text evidence="14">The sequence shown here is derived from an EMBL/GenBank/DDBJ whole genome shotgun (WGS) entry which is preliminary data.</text>
</comment>
<feature type="transmembrane region" description="Helical" evidence="12">
    <location>
        <begin position="137"/>
        <end position="154"/>
    </location>
</feature>
<dbReference type="GO" id="GO:0030148">
    <property type="term" value="P:sphingolipid biosynthetic process"/>
    <property type="evidence" value="ECO:0007669"/>
    <property type="project" value="TreeGrafter"/>
</dbReference>
<evidence type="ECO:0000256" key="13">
    <source>
        <dbReference type="SAM" id="MobiDB-lite"/>
    </source>
</evidence>
<evidence type="ECO:0000256" key="4">
    <source>
        <dbReference type="ARBA" id="ARBA00022679"/>
    </source>
</evidence>
<dbReference type="AlphaFoldDB" id="A0AAD5W3T0"/>
<evidence type="ECO:0000256" key="3">
    <source>
        <dbReference type="ARBA" id="ARBA00022516"/>
    </source>
</evidence>
<comment type="catalytic activity">
    <reaction evidence="11">
        <text>a very-long-chain acyl-CoA + malonyl-CoA + H(+) = a very-long-chain 3-oxoacyl-CoA + CO2 + CoA</text>
        <dbReference type="Rhea" id="RHEA:32727"/>
        <dbReference type="ChEBI" id="CHEBI:15378"/>
        <dbReference type="ChEBI" id="CHEBI:16526"/>
        <dbReference type="ChEBI" id="CHEBI:57287"/>
        <dbReference type="ChEBI" id="CHEBI:57384"/>
        <dbReference type="ChEBI" id="CHEBI:90725"/>
        <dbReference type="ChEBI" id="CHEBI:90736"/>
        <dbReference type="EC" id="2.3.1.199"/>
    </reaction>
</comment>
<name>A0AAD5W3T0_9AGAR</name>
<evidence type="ECO:0000256" key="10">
    <source>
        <dbReference type="ARBA" id="ARBA00023160"/>
    </source>
</evidence>
<proteinExistence type="inferred from homology"/>
<keyword evidence="7 12" id="KW-1133">Transmembrane helix</keyword>
<comment type="catalytic activity">
    <reaction evidence="12">
        <text>an acyl-CoA + malonyl-CoA + H(+) = a 3-oxoacyl-CoA + CO2 + CoA</text>
        <dbReference type="Rhea" id="RHEA:50252"/>
        <dbReference type="ChEBI" id="CHEBI:15378"/>
        <dbReference type="ChEBI" id="CHEBI:16526"/>
        <dbReference type="ChEBI" id="CHEBI:57287"/>
        <dbReference type="ChEBI" id="CHEBI:57384"/>
        <dbReference type="ChEBI" id="CHEBI:58342"/>
        <dbReference type="ChEBI" id="CHEBI:90726"/>
    </reaction>
    <physiologicalReaction direction="left-to-right" evidence="12">
        <dbReference type="Rhea" id="RHEA:50253"/>
    </physiologicalReaction>
</comment>
<keyword evidence="10 12" id="KW-0275">Fatty acid biosynthesis</keyword>
<keyword evidence="8 12" id="KW-0443">Lipid metabolism</keyword>
<evidence type="ECO:0000256" key="11">
    <source>
        <dbReference type="ARBA" id="ARBA00047375"/>
    </source>
</evidence>
<dbReference type="Proteomes" id="UP001213000">
    <property type="component" value="Unassembled WGS sequence"/>
</dbReference>
<comment type="subcellular location">
    <subcellularLocation>
        <location evidence="1">Membrane</location>
        <topology evidence="1">Multi-pass membrane protein</topology>
    </subcellularLocation>
</comment>
<feature type="region of interest" description="Disordered" evidence="13">
    <location>
        <begin position="205"/>
        <end position="225"/>
    </location>
</feature>
<dbReference type="GO" id="GO:0034626">
    <property type="term" value="P:fatty acid elongation, polyunsaturated fatty acid"/>
    <property type="evidence" value="ECO:0007669"/>
    <property type="project" value="TreeGrafter"/>
</dbReference>
<evidence type="ECO:0000256" key="8">
    <source>
        <dbReference type="ARBA" id="ARBA00023098"/>
    </source>
</evidence>
<evidence type="ECO:0000313" key="15">
    <source>
        <dbReference type="Proteomes" id="UP001213000"/>
    </source>
</evidence>
<dbReference type="PROSITE" id="PS01188">
    <property type="entry name" value="ELO"/>
    <property type="match status" value="1"/>
</dbReference>
<keyword evidence="9 12" id="KW-0472">Membrane</keyword>
<evidence type="ECO:0000256" key="1">
    <source>
        <dbReference type="ARBA" id="ARBA00004141"/>
    </source>
</evidence>
<organism evidence="14 15">
    <name type="scientific">Leucocoprinus birnbaumii</name>
    <dbReference type="NCBI Taxonomy" id="56174"/>
    <lineage>
        <taxon>Eukaryota</taxon>
        <taxon>Fungi</taxon>
        <taxon>Dikarya</taxon>
        <taxon>Basidiomycota</taxon>
        <taxon>Agaricomycotina</taxon>
        <taxon>Agaricomycetes</taxon>
        <taxon>Agaricomycetidae</taxon>
        <taxon>Agaricales</taxon>
        <taxon>Agaricineae</taxon>
        <taxon>Agaricaceae</taxon>
        <taxon>Leucocoprinus</taxon>
    </lineage>
</organism>
<dbReference type="GO" id="GO:0005789">
    <property type="term" value="C:endoplasmic reticulum membrane"/>
    <property type="evidence" value="ECO:0007669"/>
    <property type="project" value="TreeGrafter"/>
</dbReference>
<protein>
    <recommendedName>
        <fullName evidence="12">Elongation of fatty acids protein</fullName>
        <ecNumber evidence="12">2.3.1.-</ecNumber>
    </recommendedName>
</protein>
<evidence type="ECO:0000256" key="2">
    <source>
        <dbReference type="ARBA" id="ARBA00007263"/>
    </source>
</evidence>
<accession>A0AAD5W3T0</accession>